<dbReference type="Gene3D" id="1.25.10.10">
    <property type="entry name" value="Leucine-rich Repeat Variant"/>
    <property type="match status" value="2"/>
</dbReference>
<protein>
    <submittedName>
        <fullName evidence="5">ARM repeat-containing protein</fullName>
    </submittedName>
</protein>
<dbReference type="SUPFAM" id="SSF48371">
    <property type="entry name" value="ARM repeat"/>
    <property type="match status" value="2"/>
</dbReference>
<evidence type="ECO:0000256" key="1">
    <source>
        <dbReference type="ARBA" id="ARBA00004496"/>
    </source>
</evidence>
<dbReference type="Proteomes" id="UP000439903">
    <property type="component" value="Unassembled WGS sequence"/>
</dbReference>
<dbReference type="OrthoDB" id="199930at2759"/>
<keyword evidence="3" id="KW-0802">TPR repeat</keyword>
<dbReference type="Pfam" id="PF11701">
    <property type="entry name" value="UNC45-central"/>
    <property type="match status" value="1"/>
</dbReference>
<dbReference type="GO" id="GO:0005737">
    <property type="term" value="C:cytoplasm"/>
    <property type="evidence" value="ECO:0007669"/>
    <property type="project" value="UniProtKB-SubCell"/>
</dbReference>
<dbReference type="GO" id="GO:0051879">
    <property type="term" value="F:Hsp90 protein binding"/>
    <property type="evidence" value="ECO:0007669"/>
    <property type="project" value="TreeGrafter"/>
</dbReference>
<dbReference type="InterPro" id="IPR024660">
    <property type="entry name" value="UCS_central_dom"/>
</dbReference>
<evidence type="ECO:0000313" key="5">
    <source>
        <dbReference type="EMBL" id="KAF0408696.1"/>
    </source>
</evidence>
<evidence type="ECO:0000256" key="3">
    <source>
        <dbReference type="ARBA" id="ARBA00022803"/>
    </source>
</evidence>
<evidence type="ECO:0000259" key="4">
    <source>
        <dbReference type="Pfam" id="PF11701"/>
    </source>
</evidence>
<organism evidence="5 6">
    <name type="scientific">Gigaspora margarita</name>
    <dbReference type="NCBI Taxonomy" id="4874"/>
    <lineage>
        <taxon>Eukaryota</taxon>
        <taxon>Fungi</taxon>
        <taxon>Fungi incertae sedis</taxon>
        <taxon>Mucoromycota</taxon>
        <taxon>Glomeromycotina</taxon>
        <taxon>Glomeromycetes</taxon>
        <taxon>Diversisporales</taxon>
        <taxon>Gigasporaceae</taxon>
        <taxon>Gigaspora</taxon>
    </lineage>
</organism>
<dbReference type="InterPro" id="IPR011989">
    <property type="entry name" value="ARM-like"/>
</dbReference>
<evidence type="ECO:0000256" key="2">
    <source>
        <dbReference type="ARBA" id="ARBA00022490"/>
    </source>
</evidence>
<dbReference type="SMART" id="SM00185">
    <property type="entry name" value="ARM"/>
    <property type="match status" value="7"/>
</dbReference>
<dbReference type="PANTHER" id="PTHR45994">
    <property type="entry name" value="FI21225P1"/>
    <property type="match status" value="1"/>
</dbReference>
<keyword evidence="2" id="KW-0963">Cytoplasm</keyword>
<accession>A0A8H3X4W1</accession>
<keyword evidence="6" id="KW-1185">Reference proteome</keyword>
<comment type="caution">
    <text evidence="5">The sequence shown here is derived from an EMBL/GenBank/DDBJ whole genome shotgun (WGS) entry which is preliminary data.</text>
</comment>
<feature type="domain" description="UNC-45/Cro1/She4 central" evidence="4">
    <location>
        <begin position="38"/>
        <end position="187"/>
    </location>
</feature>
<proteinExistence type="predicted"/>
<comment type="subcellular location">
    <subcellularLocation>
        <location evidence="1">Cytoplasm</location>
    </subcellularLocation>
</comment>
<dbReference type="InterPro" id="IPR016024">
    <property type="entry name" value="ARM-type_fold"/>
</dbReference>
<gene>
    <name evidence="5" type="ORF">F8M41_008478</name>
</gene>
<sequence length="631" mass="70528">MNENEEAQISSLNSLLQKIVNEPSYSLTLISSNEYEDILRNTSSNSPKIKPLSLLILTKLFENAQKNKDSMELFKQNSSKFIIKWLNSTKKQEKLYGYSAFESLFQISNDIGSFILLKEGILEDIMDCIEFESEDVQIAITEIISVACSQKDCRALVAIHCQKYLTSLMSSKNQKLKTLAAVALTKILLDEKSSGDQQNNNKISVIDENETLLAGLFQNMVLDNDSETTARITAIEGLAYSSLKPAVKETIVYHPTLLKEIFKLVQDSEKTNNSLFYGVAVILANVTTYKKKLSQSEEQLLKLKKMSGESVKTDLDPINDDEYVINRTKQIMKSGVIRPLIIMSKNSSQAIRQLVAKIFLNLATDQSNRGAIVQQGGIKALIPLSTKNTKEVTEFASQALAKIAITMDPNLAFRGERSADLVRPFLSLCQGESELGQFEALMALTNLGSTDNDIRLRIYDAKGIPIIENLQFSDNTMIRRAATECLCNMMFCEPVYNMYSDPKTSSNKIKILVALSDVEDFETRRAASGALAILSTSPDVCNMIIDRPRGIEILKDLMSEESVEMQHRSVECFKNISKVSKEMSQRLVEAKVHENLTSLIKNCKTEPVVATAVETLQEIAKYGYLPKNDVK</sequence>
<dbReference type="InterPro" id="IPR000225">
    <property type="entry name" value="Armadillo"/>
</dbReference>
<reference evidence="5 6" key="1">
    <citation type="journal article" date="2019" name="Environ. Microbiol.">
        <title>At the nexus of three kingdoms: the genome of the mycorrhizal fungus Gigaspora margarita provides insights into plant, endobacterial and fungal interactions.</title>
        <authorList>
            <person name="Venice F."/>
            <person name="Ghignone S."/>
            <person name="Salvioli di Fossalunga A."/>
            <person name="Amselem J."/>
            <person name="Novero M."/>
            <person name="Xianan X."/>
            <person name="Sedzielewska Toro K."/>
            <person name="Morin E."/>
            <person name="Lipzen A."/>
            <person name="Grigoriev I.V."/>
            <person name="Henrissat B."/>
            <person name="Martin F.M."/>
            <person name="Bonfante P."/>
        </authorList>
    </citation>
    <scope>NUCLEOTIDE SEQUENCE [LARGE SCALE GENOMIC DNA]</scope>
    <source>
        <strain evidence="5 6">BEG34</strain>
    </source>
</reference>
<dbReference type="AlphaFoldDB" id="A0A8H3X4W1"/>
<dbReference type="PANTHER" id="PTHR45994:SF1">
    <property type="entry name" value="FI21225P1"/>
    <property type="match status" value="1"/>
</dbReference>
<dbReference type="EMBL" id="WTPW01001893">
    <property type="protein sequence ID" value="KAF0408696.1"/>
    <property type="molecule type" value="Genomic_DNA"/>
</dbReference>
<evidence type="ECO:0000313" key="6">
    <source>
        <dbReference type="Proteomes" id="UP000439903"/>
    </source>
</evidence>
<name>A0A8H3X4W1_GIGMA</name>